<evidence type="ECO:0000313" key="2">
    <source>
        <dbReference type="Proteomes" id="UP000046395"/>
    </source>
</evidence>
<sequence length="967" mass="109142">MAASEPTDPAAVDLSLDDRRKERKRLKARHTAIVKQIDAHIRGRLSRSELVSLVAEMNGLTDLCVRCNEGIRSLTITDDNVAAATKWTEDVLLVAAACRERADHYLLQRADDVSSVVSSRSSVAAAYQVRRSALKTELERVKLQHEQAERQRQLQLAHERERFKEEQEQLMLKREIEALDEEELSLCADEDLHTRPAGPFSYSDKVEPWLSASGAPKNDNGFPSSDVLGTTQRAQNRFPSDQRRPSATSIVHDGASAVQAVDVIQPRTGGPLPIPFVLDKDNMNLSSTPAVPPTQSLHLCHSLLASRLPKMEIPKFSGRARDWPMFITSFRQSVHDVLDSDADRLNILRELLSDGVKGSVSKYLYHPKCYQELLCVLERRYGNPQKIVHACLKSIEALPTWKDFDLPGLRRFSNELQGIVATLSLGDHCAELESAGNLMAVVKRMPERLRDDWGRHVVEHYSRQRPSLCDLSDWLETRTEAAEMVSDESDDEARAKPVHAGRRFRRPSVYTAVVRHTEQPPVRDGPAVGAPSGHPCVVCRGNHRLARCKTFQEMPIEKRADVIKANNCCYRCLENDHVSRNCSSRQRCRKNGCNALHHPLFHGAPRLYPARPCSASRTTEQPPEPFAGAVKQRPRAAKWACMLPIVPLLVAGRDGRMIRTMALLDKGSEVSMIRLDLADKLHLTGPTESCRFATFHANDPTLSVRRVSFTVRSQDGLFELNIEDAYAVPKLHLNRKAVDIKDIVSRFEYLREIERELPLTGGEVAVLIGIDNPSAHEIIQYRTDPDRPRSPQATLTPFGWCLVGPFAPYSGLHSRKCFGITLADTSDGSSLSEMMERFFDVDIFGMKPKDLDITSPDERRALRILEATTRFTGERYEAGLLWKTDDPRLPDNRLAALKRFYALERRLMSDPCLAAKYVAVIEEYLRHDHAKILTTEEANTRPSAKQITRRLRRRRQIEGHLAQYRVT</sequence>
<dbReference type="PANTHER" id="PTHR47331">
    <property type="entry name" value="PHD-TYPE DOMAIN-CONTAINING PROTEIN"/>
    <property type="match status" value="1"/>
</dbReference>
<proteinExistence type="predicted"/>
<dbReference type="InterPro" id="IPR005312">
    <property type="entry name" value="DUF1759"/>
</dbReference>
<accession>A0A5S6R5R3</accession>
<dbReference type="PANTHER" id="PTHR47331:SF5">
    <property type="entry name" value="RIBONUCLEASE H"/>
    <property type="match status" value="1"/>
</dbReference>
<dbReference type="Proteomes" id="UP000046395">
    <property type="component" value="Unassembled WGS sequence"/>
</dbReference>
<keyword evidence="1" id="KW-0175">Coiled coil</keyword>
<name>A0A5S6R5R3_TRIMR</name>
<dbReference type="Pfam" id="PF03564">
    <property type="entry name" value="DUF1759"/>
    <property type="match status" value="1"/>
</dbReference>
<protein>
    <submittedName>
        <fullName evidence="3">CCHC-type domain-containing protein</fullName>
    </submittedName>
</protein>
<keyword evidence="2" id="KW-1185">Reference proteome</keyword>
<dbReference type="STRING" id="70415.A0A5S6R5R3"/>
<evidence type="ECO:0000256" key="1">
    <source>
        <dbReference type="SAM" id="Coils"/>
    </source>
</evidence>
<evidence type="ECO:0000313" key="3">
    <source>
        <dbReference type="WBParaSite" id="TMUE_3000014946.1"/>
    </source>
</evidence>
<reference evidence="3" key="1">
    <citation type="submission" date="2019-12" db="UniProtKB">
        <authorList>
            <consortium name="WormBaseParasite"/>
        </authorList>
    </citation>
    <scope>IDENTIFICATION</scope>
</reference>
<feature type="coiled-coil region" evidence="1">
    <location>
        <begin position="124"/>
        <end position="151"/>
    </location>
</feature>
<dbReference type="AlphaFoldDB" id="A0A5S6R5R3"/>
<dbReference type="WBParaSite" id="TMUE_3000014946.1">
    <property type="protein sequence ID" value="TMUE_3000014946.1"/>
    <property type="gene ID" value="WBGene00302410"/>
</dbReference>
<organism evidence="2 3">
    <name type="scientific">Trichuris muris</name>
    <name type="common">Mouse whipworm</name>
    <dbReference type="NCBI Taxonomy" id="70415"/>
    <lineage>
        <taxon>Eukaryota</taxon>
        <taxon>Metazoa</taxon>
        <taxon>Ecdysozoa</taxon>
        <taxon>Nematoda</taxon>
        <taxon>Enoplea</taxon>
        <taxon>Dorylaimia</taxon>
        <taxon>Trichinellida</taxon>
        <taxon>Trichuridae</taxon>
        <taxon>Trichuris</taxon>
    </lineage>
</organism>